<proteinExistence type="predicted"/>
<evidence type="ECO:0000313" key="2">
    <source>
        <dbReference type="Proteomes" id="UP000294134"/>
    </source>
</evidence>
<organism evidence="1 2">
    <name type="scientific">Pseudomonas phage Psa21</name>
    <dbReference type="NCBI Taxonomy" id="2530023"/>
    <lineage>
        <taxon>Viruses</taxon>
        <taxon>Duplodnaviria</taxon>
        <taxon>Heunggongvirae</taxon>
        <taxon>Uroviricota</taxon>
        <taxon>Caudoviricetes</taxon>
        <taxon>Chimalliviridae</taxon>
        <taxon>Tepukevirus</taxon>
        <taxon>Tepukevirus Psa21</taxon>
    </lineage>
</organism>
<dbReference type="EMBL" id="MK552327">
    <property type="protein sequence ID" value="QBJ02618.1"/>
    <property type="molecule type" value="Genomic_DNA"/>
</dbReference>
<name>A0A481W4Q9_9CAUD</name>
<protein>
    <submittedName>
        <fullName evidence="1">Virion structural protein</fullName>
    </submittedName>
</protein>
<keyword evidence="2" id="KW-1185">Reference proteome</keyword>
<accession>A0A481W4Q9</accession>
<dbReference type="Proteomes" id="UP000294134">
    <property type="component" value="Segment"/>
</dbReference>
<gene>
    <name evidence="1" type="ORF">PSA21_90</name>
</gene>
<reference evidence="1 2" key="1">
    <citation type="submission" date="2019-02" db="EMBL/GenBank/DDBJ databases">
        <authorList>
            <person name="Frampton R.A."/>
            <person name="Wojtus J.K."/>
            <person name="Fineran P.C."/>
            <person name="Hendrickson H.L."/>
        </authorList>
    </citation>
    <scope>NUCLEOTIDE SEQUENCE [LARGE SCALE GENOMIC DNA]</scope>
</reference>
<sequence>MLESLLLRSGSQEEATGVYRGEVTSANFISGADLASAIGLTEGVMLNAGTTWLKFVDNGKTFYIPKMPIRNTLKWTTLDGLGAVRGTAQVTIGNKTYKVRLMTGATTDPGQTVGAEYRNYFLRCTEVYTPAQDRYANFTIANVGWLAPGNAGGGMTLVQEKHSGGTNRYCAIGYQTLDSMWYQNSTATNVGYGWRPLLEEI</sequence>
<evidence type="ECO:0000313" key="1">
    <source>
        <dbReference type="EMBL" id="QBJ02618.1"/>
    </source>
</evidence>